<accession>M0QJ53</accession>
<proteinExistence type="predicted"/>
<dbReference type="AlphaFoldDB" id="M0QJ53"/>
<dbReference type="InterPro" id="IPR010852">
    <property type="entry name" value="ABATE"/>
</dbReference>
<dbReference type="Pfam" id="PF11706">
    <property type="entry name" value="zf-CGNR"/>
    <property type="match status" value="1"/>
</dbReference>
<dbReference type="PANTHER" id="PTHR35525:SF3">
    <property type="entry name" value="BLL6575 PROTEIN"/>
    <property type="match status" value="1"/>
</dbReference>
<dbReference type="EMBL" id="BANX01000016">
    <property type="protein sequence ID" value="GAC68593.1"/>
    <property type="molecule type" value="Genomic_DNA"/>
</dbReference>
<evidence type="ECO:0000313" key="2">
    <source>
        <dbReference type="EMBL" id="GAC68593.1"/>
    </source>
</evidence>
<dbReference type="STRING" id="1223545.GS4_16_01240"/>
<dbReference type="Proteomes" id="UP000011666">
    <property type="component" value="Unassembled WGS sequence"/>
</dbReference>
<gene>
    <name evidence="2" type="ORF">GS4_16_01240</name>
</gene>
<dbReference type="InterPro" id="IPR023286">
    <property type="entry name" value="ABATE_dom_sf"/>
</dbReference>
<dbReference type="SUPFAM" id="SSF160904">
    <property type="entry name" value="Jann2411-like"/>
    <property type="match status" value="1"/>
</dbReference>
<reference evidence="2 3" key="1">
    <citation type="submission" date="2013-01" db="EMBL/GenBank/DDBJ databases">
        <title>Whole genome shotgun sequence of Gordonia soli NBRC 108243.</title>
        <authorList>
            <person name="Isaki-Nakamura S."/>
            <person name="Hosoyama A."/>
            <person name="Tsuchikane K."/>
            <person name="Ando Y."/>
            <person name="Baba S."/>
            <person name="Ohji S."/>
            <person name="Hamada M."/>
            <person name="Tamura T."/>
            <person name="Yamazoe A."/>
            <person name="Yamazaki S."/>
            <person name="Fujita N."/>
        </authorList>
    </citation>
    <scope>NUCLEOTIDE SEQUENCE [LARGE SCALE GENOMIC DNA]</scope>
    <source>
        <strain evidence="2 3">NBRC 108243</strain>
    </source>
</reference>
<dbReference type="PANTHER" id="PTHR35525">
    <property type="entry name" value="BLL6575 PROTEIN"/>
    <property type="match status" value="1"/>
</dbReference>
<dbReference type="InterPro" id="IPR021005">
    <property type="entry name" value="Znf_CGNR"/>
</dbReference>
<sequence length="176" mass="19578">MHFNHDGRDVVRFAAGLVNNRPASLPDLVHRCAAAEIVFDAQQPTPADFTPINQFLDEWDAMARSGWPHPRTDNLNALIATYVGPPRLTDHHGSTDWHLHFRGDNVSTTTQLAALLCVGTAFHLAARGIDRLGECAADGCPRIYADTSRNGRQRYCSPACGNRMAVRRYRQQDADR</sequence>
<evidence type="ECO:0000259" key="1">
    <source>
        <dbReference type="Pfam" id="PF11706"/>
    </source>
</evidence>
<comment type="caution">
    <text evidence="2">The sequence shown here is derived from an EMBL/GenBank/DDBJ whole genome shotgun (WGS) entry which is preliminary data.</text>
</comment>
<dbReference type="Gene3D" id="1.10.3300.10">
    <property type="entry name" value="Jann2411-like domain"/>
    <property type="match status" value="1"/>
</dbReference>
<evidence type="ECO:0000313" key="3">
    <source>
        <dbReference type="Proteomes" id="UP000011666"/>
    </source>
</evidence>
<name>M0QJ53_9ACTN</name>
<protein>
    <recommendedName>
        <fullName evidence="1">Zinc finger CGNR domain-containing protein</fullName>
    </recommendedName>
</protein>
<dbReference type="eggNOG" id="COG5516">
    <property type="taxonomic scope" value="Bacteria"/>
</dbReference>
<feature type="domain" description="Zinc finger CGNR" evidence="1">
    <location>
        <begin position="131"/>
        <end position="171"/>
    </location>
</feature>
<keyword evidence="3" id="KW-1185">Reference proteome</keyword>
<organism evidence="2 3">
    <name type="scientific">Gordonia soli NBRC 108243</name>
    <dbReference type="NCBI Taxonomy" id="1223545"/>
    <lineage>
        <taxon>Bacteria</taxon>
        <taxon>Bacillati</taxon>
        <taxon>Actinomycetota</taxon>
        <taxon>Actinomycetes</taxon>
        <taxon>Mycobacteriales</taxon>
        <taxon>Gordoniaceae</taxon>
        <taxon>Gordonia</taxon>
    </lineage>
</organism>